<protein>
    <recommendedName>
        <fullName evidence="1">Enolase C-terminal TIM barrel domain-containing protein</fullName>
    </recommendedName>
</protein>
<gene>
    <name evidence="2" type="ORF">MERR_LOCUS16706</name>
</gene>
<keyword evidence="3" id="KW-1185">Reference proteome</keyword>
<dbReference type="Pfam" id="PF00113">
    <property type="entry name" value="Enolase_C"/>
    <property type="match status" value="1"/>
</dbReference>
<comment type="caution">
    <text evidence="2">The sequence shown here is derived from an EMBL/GenBank/DDBJ whole genome shotgun (WGS) entry which is preliminary data.</text>
</comment>
<proteinExistence type="predicted"/>
<organism evidence="2 3">
    <name type="scientific">Microthlaspi erraticum</name>
    <dbReference type="NCBI Taxonomy" id="1685480"/>
    <lineage>
        <taxon>Eukaryota</taxon>
        <taxon>Viridiplantae</taxon>
        <taxon>Streptophyta</taxon>
        <taxon>Embryophyta</taxon>
        <taxon>Tracheophyta</taxon>
        <taxon>Spermatophyta</taxon>
        <taxon>Magnoliopsida</taxon>
        <taxon>eudicotyledons</taxon>
        <taxon>Gunneridae</taxon>
        <taxon>Pentapetalae</taxon>
        <taxon>rosids</taxon>
        <taxon>malvids</taxon>
        <taxon>Brassicales</taxon>
        <taxon>Brassicaceae</taxon>
        <taxon>Coluteocarpeae</taxon>
        <taxon>Microthlaspi</taxon>
    </lineage>
</organism>
<evidence type="ECO:0000259" key="1">
    <source>
        <dbReference type="Pfam" id="PF00113"/>
    </source>
</evidence>
<dbReference type="EMBL" id="CACVBM020001082">
    <property type="protein sequence ID" value="CAA7029471.1"/>
    <property type="molecule type" value="Genomic_DNA"/>
</dbReference>
<evidence type="ECO:0000313" key="2">
    <source>
        <dbReference type="EMBL" id="CAA7029471.1"/>
    </source>
</evidence>
<name>A0A6D2INH7_9BRAS</name>
<feature type="domain" description="Enolase C-terminal TIM barrel" evidence="1">
    <location>
        <begin position="3"/>
        <end position="26"/>
    </location>
</feature>
<reference evidence="2" key="1">
    <citation type="submission" date="2020-01" db="EMBL/GenBank/DDBJ databases">
        <authorList>
            <person name="Mishra B."/>
        </authorList>
    </citation>
    <scope>NUCLEOTIDE SEQUENCE [LARGE SCALE GENOMIC DNA]</scope>
</reference>
<dbReference type="InterPro" id="IPR020810">
    <property type="entry name" value="Enolase_C"/>
</dbReference>
<dbReference type="Proteomes" id="UP000467841">
    <property type="component" value="Unassembled WGS sequence"/>
</dbReference>
<evidence type="ECO:0000313" key="3">
    <source>
        <dbReference type="Proteomes" id="UP000467841"/>
    </source>
</evidence>
<dbReference type="AlphaFoldDB" id="A0A6D2INH7"/>
<sequence length="95" mass="10767">MWKRVGWGVMANHTSGETEDTFIAVDLSTISFEPFKNLDNLRPELHADLSVLPSTTSFCIWRPFTLDSTSANLWSLTRSMSSSSLSREFEFCSLK</sequence>
<accession>A0A6D2INH7</accession>